<evidence type="ECO:0000313" key="2">
    <source>
        <dbReference type="EMBL" id="PUZ66297.1"/>
    </source>
</evidence>
<keyword evidence="3" id="KW-1185">Reference proteome</keyword>
<feature type="region of interest" description="Disordered" evidence="1">
    <location>
        <begin position="98"/>
        <end position="125"/>
    </location>
</feature>
<evidence type="ECO:0000256" key="1">
    <source>
        <dbReference type="SAM" id="MobiDB-lite"/>
    </source>
</evidence>
<reference evidence="2 3" key="1">
    <citation type="submission" date="2018-04" db="EMBL/GenBank/DDBJ databases">
        <title>WGS assembly of Panicum hallii var. hallii HAL2.</title>
        <authorList>
            <person name="Lovell J."/>
            <person name="Jenkins J."/>
            <person name="Lowry D."/>
            <person name="Mamidi S."/>
            <person name="Sreedasyam A."/>
            <person name="Weng X."/>
            <person name="Barry K."/>
            <person name="Bonette J."/>
            <person name="Campitelli B."/>
            <person name="Daum C."/>
            <person name="Gordon S."/>
            <person name="Gould B."/>
            <person name="Lipzen A."/>
            <person name="MacQueen A."/>
            <person name="Palacio-Mejia J."/>
            <person name="Plott C."/>
            <person name="Shakirov E."/>
            <person name="Shu S."/>
            <person name="Yoshinaga Y."/>
            <person name="Zane M."/>
            <person name="Rokhsar D."/>
            <person name="Grimwood J."/>
            <person name="Schmutz J."/>
            <person name="Juenger T."/>
        </authorList>
    </citation>
    <scope>NUCLEOTIDE SEQUENCE [LARGE SCALE GENOMIC DNA]</scope>
    <source>
        <strain evidence="3">cv. HAL2</strain>
    </source>
</reference>
<accession>A0A2T7EEP6</accession>
<sequence>MASDGSELWQRAQTPSSILHISFFDPNELLLALTLLSLFVPGDTQDGSAAPSSDHCPPARRPRCRRHRSFDRNCYVLAQFLGLGAQETSVNLARNACDGGKGGGSDGDGISKQREDLPEGHERKTRTILIIPT</sequence>
<feature type="region of interest" description="Disordered" evidence="1">
    <location>
        <begin position="44"/>
        <end position="63"/>
    </location>
</feature>
<name>A0A2T7EEP6_9POAL</name>
<protein>
    <submittedName>
        <fullName evidence="2">Uncharacterized protein</fullName>
    </submittedName>
</protein>
<evidence type="ECO:0000313" key="3">
    <source>
        <dbReference type="Proteomes" id="UP000244336"/>
    </source>
</evidence>
<gene>
    <name evidence="2" type="ORF">GQ55_3G296800</name>
</gene>
<dbReference type="AlphaFoldDB" id="A0A2T7EEP6"/>
<dbReference type="Gramene" id="PUZ66297">
    <property type="protein sequence ID" value="PUZ66297"/>
    <property type="gene ID" value="GQ55_3G296800"/>
</dbReference>
<organism evidence="2 3">
    <name type="scientific">Panicum hallii var. hallii</name>
    <dbReference type="NCBI Taxonomy" id="1504633"/>
    <lineage>
        <taxon>Eukaryota</taxon>
        <taxon>Viridiplantae</taxon>
        <taxon>Streptophyta</taxon>
        <taxon>Embryophyta</taxon>
        <taxon>Tracheophyta</taxon>
        <taxon>Spermatophyta</taxon>
        <taxon>Magnoliopsida</taxon>
        <taxon>Liliopsida</taxon>
        <taxon>Poales</taxon>
        <taxon>Poaceae</taxon>
        <taxon>PACMAD clade</taxon>
        <taxon>Panicoideae</taxon>
        <taxon>Panicodae</taxon>
        <taxon>Paniceae</taxon>
        <taxon>Panicinae</taxon>
        <taxon>Panicum</taxon>
        <taxon>Panicum sect. Panicum</taxon>
    </lineage>
</organism>
<dbReference type="Proteomes" id="UP000244336">
    <property type="component" value="Chromosome 3"/>
</dbReference>
<feature type="compositionally biased region" description="Basic and acidic residues" evidence="1">
    <location>
        <begin position="109"/>
        <end position="122"/>
    </location>
</feature>
<proteinExistence type="predicted"/>
<dbReference type="EMBL" id="CM009751">
    <property type="protein sequence ID" value="PUZ66297.1"/>
    <property type="molecule type" value="Genomic_DNA"/>
</dbReference>